<dbReference type="EnsemblBacteria" id="AAM05136">
    <property type="protein sequence ID" value="AAM05136"/>
    <property type="gene ID" value="MA_1729"/>
</dbReference>
<dbReference type="RefSeq" id="WP_011021733.1">
    <property type="nucleotide sequence ID" value="NC_003552.1"/>
</dbReference>
<evidence type="ECO:0000256" key="4">
    <source>
        <dbReference type="ARBA" id="ARBA00023136"/>
    </source>
</evidence>
<protein>
    <recommendedName>
        <fullName evidence="6">Yip1 domain-containing protein</fullName>
    </recommendedName>
</protein>
<evidence type="ECO:0000313" key="8">
    <source>
        <dbReference type="Proteomes" id="UP000002487"/>
    </source>
</evidence>
<gene>
    <name evidence="7" type="ordered locus">MA_1729</name>
</gene>
<evidence type="ECO:0000313" key="7">
    <source>
        <dbReference type="EMBL" id="AAM05136.1"/>
    </source>
</evidence>
<keyword evidence="8" id="KW-1185">Reference proteome</keyword>
<keyword evidence="3 5" id="KW-1133">Transmembrane helix</keyword>
<evidence type="ECO:0000259" key="6">
    <source>
        <dbReference type="Pfam" id="PF04893"/>
    </source>
</evidence>
<comment type="subcellular location">
    <subcellularLocation>
        <location evidence="1">Membrane</location>
        <topology evidence="1">Multi-pass membrane protein</topology>
    </subcellularLocation>
</comment>
<dbReference type="OrthoDB" id="137882at2157"/>
<evidence type="ECO:0000256" key="5">
    <source>
        <dbReference type="SAM" id="Phobius"/>
    </source>
</evidence>
<dbReference type="Proteomes" id="UP000002487">
    <property type="component" value="Chromosome"/>
</dbReference>
<accession>Q8TQ23</accession>
<dbReference type="GeneID" id="1473617"/>
<evidence type="ECO:0000256" key="1">
    <source>
        <dbReference type="ARBA" id="ARBA00004141"/>
    </source>
</evidence>
<evidence type="ECO:0000256" key="3">
    <source>
        <dbReference type="ARBA" id="ARBA00022989"/>
    </source>
</evidence>
<organism evidence="7 8">
    <name type="scientific">Methanosarcina acetivorans (strain ATCC 35395 / DSM 2834 / JCM 12185 / C2A)</name>
    <dbReference type="NCBI Taxonomy" id="188937"/>
    <lineage>
        <taxon>Archaea</taxon>
        <taxon>Methanobacteriati</taxon>
        <taxon>Methanobacteriota</taxon>
        <taxon>Stenosarchaea group</taxon>
        <taxon>Methanomicrobia</taxon>
        <taxon>Methanosarcinales</taxon>
        <taxon>Methanosarcinaceae</taxon>
        <taxon>Methanosarcina</taxon>
    </lineage>
</organism>
<keyword evidence="4 5" id="KW-0472">Membrane</keyword>
<dbReference type="HOGENOM" id="CLU_118418_0_0_2"/>
<proteinExistence type="predicted"/>
<feature type="transmembrane region" description="Helical" evidence="5">
    <location>
        <begin position="30"/>
        <end position="55"/>
    </location>
</feature>
<feature type="transmembrane region" description="Helical" evidence="5">
    <location>
        <begin position="67"/>
        <end position="96"/>
    </location>
</feature>
<sequence>MINVDYIKTWKEVMKSPSHFYSEMPKTGGYFYPIVFAIGSVAIMLFCVLLIYPLIFPEIGNTIKLTYMEISLIVIFLFVMYILGLLMNSAILYITYKILGGKGSYEGTVGVVCYATAALVLAWIPLIGLIFGFYQTYLYLVGGKFIHGMGIFRSAIALIMSLLLVFVFAGLVSMSVFA</sequence>
<dbReference type="PhylomeDB" id="Q8TQ23"/>
<evidence type="ECO:0000256" key="2">
    <source>
        <dbReference type="ARBA" id="ARBA00022692"/>
    </source>
</evidence>
<feature type="domain" description="Yip1" evidence="6">
    <location>
        <begin position="11"/>
        <end position="172"/>
    </location>
</feature>
<feature type="transmembrane region" description="Helical" evidence="5">
    <location>
        <begin position="155"/>
        <end position="177"/>
    </location>
</feature>
<name>Q8TQ23_METAC</name>
<dbReference type="GO" id="GO:0016020">
    <property type="term" value="C:membrane"/>
    <property type="evidence" value="ECO:0007669"/>
    <property type="project" value="UniProtKB-SubCell"/>
</dbReference>
<dbReference type="EMBL" id="AE010299">
    <property type="protein sequence ID" value="AAM05136.1"/>
    <property type="molecule type" value="Genomic_DNA"/>
</dbReference>
<reference evidence="7 8" key="1">
    <citation type="journal article" date="2002" name="Genome Res.">
        <title>The genome of Methanosarcina acetivorans reveals extensive metabolic and physiological diversity.</title>
        <authorList>
            <person name="Galagan J.E."/>
            <person name="Nusbaum C."/>
            <person name="Roy A."/>
            <person name="Endrizzi M.G."/>
            <person name="Macdonald P."/>
            <person name="FitzHugh W."/>
            <person name="Calvo S."/>
            <person name="Engels R."/>
            <person name="Smirnov S."/>
            <person name="Atnoor D."/>
            <person name="Brown A."/>
            <person name="Allen N."/>
            <person name="Naylor J."/>
            <person name="Stange-Thomann N."/>
            <person name="DeArellano K."/>
            <person name="Johnson R."/>
            <person name="Linton L."/>
            <person name="McEwan P."/>
            <person name="McKernan K."/>
            <person name="Talamas J."/>
            <person name="Tirrell A."/>
            <person name="Ye W."/>
            <person name="Zimmer A."/>
            <person name="Barber R.D."/>
            <person name="Cann I."/>
            <person name="Graham D.E."/>
            <person name="Grahame D.A."/>
            <person name="Guss A."/>
            <person name="Hedderich R."/>
            <person name="Ingram-Smith C."/>
            <person name="Kuettner C.H."/>
            <person name="Krzycki J.A."/>
            <person name="Leigh J.A."/>
            <person name="Li W."/>
            <person name="Liu J."/>
            <person name="Mukhopadhyay B."/>
            <person name="Reeve J.N."/>
            <person name="Smith K."/>
            <person name="Springer T.A."/>
            <person name="Umayam L.A."/>
            <person name="White O."/>
            <person name="White R.H."/>
            <person name="de Macario E.C."/>
            <person name="Ferry J.G."/>
            <person name="Jarrell K.F."/>
            <person name="Jing H."/>
            <person name="Macario A.J.L."/>
            <person name="Paulsen I."/>
            <person name="Pritchett M."/>
            <person name="Sowers K.R."/>
            <person name="Swanson R.V."/>
            <person name="Zinder S.H."/>
            <person name="Lander E."/>
            <person name="Metcalf W.W."/>
            <person name="Birren B."/>
        </authorList>
    </citation>
    <scope>NUCLEOTIDE SEQUENCE [LARGE SCALE GENOMIC DNA]</scope>
    <source>
        <strain evidence="8">ATCC 35395 / DSM 2834 / JCM 12185 / C2A</strain>
    </source>
</reference>
<dbReference type="Pfam" id="PF04893">
    <property type="entry name" value="Yip1"/>
    <property type="match status" value="1"/>
</dbReference>
<dbReference type="InParanoid" id="Q8TQ23"/>
<dbReference type="AlphaFoldDB" id="Q8TQ23"/>
<keyword evidence="2 5" id="KW-0812">Transmembrane</keyword>
<dbReference type="KEGG" id="mac:MA_1729"/>
<dbReference type="InterPro" id="IPR006977">
    <property type="entry name" value="Yip1_dom"/>
</dbReference>
<feature type="transmembrane region" description="Helical" evidence="5">
    <location>
        <begin position="108"/>
        <end position="134"/>
    </location>
</feature>